<evidence type="ECO:0000313" key="2">
    <source>
        <dbReference type="EMBL" id="KFB38811.1"/>
    </source>
</evidence>
<evidence type="ECO:0000313" key="3">
    <source>
        <dbReference type="EnsemblMetazoa" id="ASIC006295-PA"/>
    </source>
</evidence>
<gene>
    <name evidence="2" type="ORF">ZHAS_00006295</name>
</gene>
<evidence type="ECO:0000256" key="1">
    <source>
        <dbReference type="SAM" id="MobiDB-lite"/>
    </source>
</evidence>
<dbReference type="EMBL" id="ATLV01014494">
    <property type="status" value="NOT_ANNOTATED_CDS"/>
    <property type="molecule type" value="Genomic_DNA"/>
</dbReference>
<reference evidence="3" key="2">
    <citation type="submission" date="2020-05" db="UniProtKB">
        <authorList>
            <consortium name="EnsemblMetazoa"/>
        </authorList>
    </citation>
    <scope>IDENTIFICATION</scope>
</reference>
<proteinExistence type="predicted"/>
<dbReference type="VEuPathDB" id="VectorBase:ASIC006295"/>
<keyword evidence="4" id="KW-1185">Reference proteome</keyword>
<feature type="region of interest" description="Disordered" evidence="1">
    <location>
        <begin position="1"/>
        <end position="38"/>
    </location>
</feature>
<reference evidence="2 4" key="1">
    <citation type="journal article" date="2014" name="BMC Genomics">
        <title>Genome sequence of Anopheles sinensis provides insight into genetics basis of mosquito competence for malaria parasites.</title>
        <authorList>
            <person name="Zhou D."/>
            <person name="Zhang D."/>
            <person name="Ding G."/>
            <person name="Shi L."/>
            <person name="Hou Q."/>
            <person name="Ye Y."/>
            <person name="Xu Y."/>
            <person name="Zhou H."/>
            <person name="Xiong C."/>
            <person name="Li S."/>
            <person name="Yu J."/>
            <person name="Hong S."/>
            <person name="Yu X."/>
            <person name="Zou P."/>
            <person name="Chen C."/>
            <person name="Chang X."/>
            <person name="Wang W."/>
            <person name="Lv Y."/>
            <person name="Sun Y."/>
            <person name="Ma L."/>
            <person name="Shen B."/>
            <person name="Zhu C."/>
        </authorList>
    </citation>
    <scope>NUCLEOTIDE SEQUENCE [LARGE SCALE GENOMIC DNA]</scope>
</reference>
<dbReference type="Proteomes" id="UP000030765">
    <property type="component" value="Unassembled WGS sequence"/>
</dbReference>
<organism evidence="2">
    <name type="scientific">Anopheles sinensis</name>
    <name type="common">Mosquito</name>
    <dbReference type="NCBI Taxonomy" id="74873"/>
    <lineage>
        <taxon>Eukaryota</taxon>
        <taxon>Metazoa</taxon>
        <taxon>Ecdysozoa</taxon>
        <taxon>Arthropoda</taxon>
        <taxon>Hexapoda</taxon>
        <taxon>Insecta</taxon>
        <taxon>Pterygota</taxon>
        <taxon>Neoptera</taxon>
        <taxon>Endopterygota</taxon>
        <taxon>Diptera</taxon>
        <taxon>Nematocera</taxon>
        <taxon>Culicoidea</taxon>
        <taxon>Culicidae</taxon>
        <taxon>Anophelinae</taxon>
        <taxon>Anopheles</taxon>
    </lineage>
</organism>
<name>A0A084VLG7_ANOSI</name>
<evidence type="ECO:0000313" key="4">
    <source>
        <dbReference type="Proteomes" id="UP000030765"/>
    </source>
</evidence>
<feature type="region of interest" description="Disordered" evidence="1">
    <location>
        <begin position="104"/>
        <end position="135"/>
    </location>
</feature>
<accession>A0A084VLG7</accession>
<feature type="compositionally biased region" description="Low complexity" evidence="1">
    <location>
        <begin position="104"/>
        <end position="120"/>
    </location>
</feature>
<sequence length="184" mass="20072">MLSSGEWKEATLEEGKRMRIGSEATTQAAHRSERTTEKKGTGYWKLDIPVSASETHVASHHLIGMFAGSRVVQLRNVVGTHLANQIPLGLYLFPCGHETSRPSLKYSLKQSSQSSGLTQKGRYQDNHSRSSVVAGQSDHPCGYLEDMYPKDSLLPLSLAQTNATRSPSGCTGFSKHLSTPEPVC</sequence>
<dbReference type="EMBL" id="KE524974">
    <property type="protein sequence ID" value="KFB38811.1"/>
    <property type="molecule type" value="Genomic_DNA"/>
</dbReference>
<protein>
    <submittedName>
        <fullName evidence="2 3">Uncharacterized protein</fullName>
    </submittedName>
</protein>
<dbReference type="EnsemblMetazoa" id="ASIC006295-RA">
    <property type="protein sequence ID" value="ASIC006295-PA"/>
    <property type="gene ID" value="ASIC006295"/>
</dbReference>
<feature type="compositionally biased region" description="Basic and acidic residues" evidence="1">
    <location>
        <begin position="1"/>
        <end position="17"/>
    </location>
</feature>
<dbReference type="AlphaFoldDB" id="A0A084VLG7"/>
<feature type="region of interest" description="Disordered" evidence="1">
    <location>
        <begin position="164"/>
        <end position="184"/>
    </location>
</feature>